<name>A0A0B1SVY9_OESDE</name>
<protein>
    <recommendedName>
        <fullName evidence="3">WD domain, G-beta repeat protein</fullName>
    </recommendedName>
</protein>
<evidence type="ECO:0000313" key="2">
    <source>
        <dbReference type="Proteomes" id="UP000053660"/>
    </source>
</evidence>
<dbReference type="OrthoDB" id="411991at2759"/>
<feature type="non-terminal residue" evidence="1">
    <location>
        <position position="193"/>
    </location>
</feature>
<dbReference type="EMBL" id="KN557891">
    <property type="protein sequence ID" value="KHJ87375.1"/>
    <property type="molecule type" value="Genomic_DNA"/>
</dbReference>
<sequence length="193" mass="21113">MKGTNIKPSVHCAQVIELPSEPIGQIVWDRTTTNVIFATSPNTGKIMIVDISTGEIDSFGAWTGGNITRIIPTTDGRRLAILYTGNVIRVYDRNSWREERWGGLAGRAVSAVWSPAGDYLLFASEDSNHLYSLSFVAKNALTEEGISETRWTGDSHAMPVFDLSPVEFDPSELEVQGAVEREIVTIGGKVQSL</sequence>
<dbReference type="InterPro" id="IPR011044">
    <property type="entry name" value="Quino_amine_DH_bsu"/>
</dbReference>
<evidence type="ECO:0008006" key="3">
    <source>
        <dbReference type="Google" id="ProtNLM"/>
    </source>
</evidence>
<proteinExistence type="predicted"/>
<dbReference type="PANTHER" id="PTHR14494">
    <property type="entry name" value="ALADIN/ADRACALIN/AAAS"/>
    <property type="match status" value="1"/>
</dbReference>
<dbReference type="InterPro" id="IPR045139">
    <property type="entry name" value="Aladin"/>
</dbReference>
<dbReference type="Gene3D" id="2.130.10.10">
    <property type="entry name" value="YVTN repeat-like/Quinoprotein amine dehydrogenase"/>
    <property type="match status" value="1"/>
</dbReference>
<gene>
    <name evidence="1" type="ORF">OESDEN_12854</name>
</gene>
<organism evidence="1 2">
    <name type="scientific">Oesophagostomum dentatum</name>
    <name type="common">Nodular worm</name>
    <dbReference type="NCBI Taxonomy" id="61180"/>
    <lineage>
        <taxon>Eukaryota</taxon>
        <taxon>Metazoa</taxon>
        <taxon>Ecdysozoa</taxon>
        <taxon>Nematoda</taxon>
        <taxon>Chromadorea</taxon>
        <taxon>Rhabditida</taxon>
        <taxon>Rhabditina</taxon>
        <taxon>Rhabditomorpha</taxon>
        <taxon>Strongyloidea</taxon>
        <taxon>Strongylidae</taxon>
        <taxon>Oesophagostomum</taxon>
    </lineage>
</organism>
<dbReference type="PANTHER" id="PTHR14494:SF0">
    <property type="entry name" value="ALADIN"/>
    <property type="match status" value="1"/>
</dbReference>
<reference evidence="1 2" key="1">
    <citation type="submission" date="2014-03" db="EMBL/GenBank/DDBJ databases">
        <title>Draft genome of the hookworm Oesophagostomum dentatum.</title>
        <authorList>
            <person name="Mitreva M."/>
        </authorList>
    </citation>
    <scope>NUCLEOTIDE SEQUENCE [LARGE SCALE GENOMIC DNA]</scope>
    <source>
        <strain evidence="1 2">OD-Hann</strain>
    </source>
</reference>
<accession>A0A0B1SVY9</accession>
<dbReference type="SUPFAM" id="SSF50969">
    <property type="entry name" value="YVTN repeat-like/Quinoprotein amine dehydrogenase"/>
    <property type="match status" value="1"/>
</dbReference>
<keyword evidence="2" id="KW-1185">Reference proteome</keyword>
<evidence type="ECO:0000313" key="1">
    <source>
        <dbReference type="EMBL" id="KHJ87375.1"/>
    </source>
</evidence>
<dbReference type="AlphaFoldDB" id="A0A0B1SVY9"/>
<dbReference type="GO" id="GO:0005643">
    <property type="term" value="C:nuclear pore"/>
    <property type="evidence" value="ECO:0007669"/>
    <property type="project" value="TreeGrafter"/>
</dbReference>
<dbReference type="InterPro" id="IPR015943">
    <property type="entry name" value="WD40/YVTN_repeat-like_dom_sf"/>
</dbReference>
<dbReference type="GO" id="GO:0006913">
    <property type="term" value="P:nucleocytoplasmic transport"/>
    <property type="evidence" value="ECO:0007669"/>
    <property type="project" value="TreeGrafter"/>
</dbReference>
<dbReference type="Proteomes" id="UP000053660">
    <property type="component" value="Unassembled WGS sequence"/>
</dbReference>